<dbReference type="PANTHER" id="PTHR35008">
    <property type="entry name" value="BLL4482 PROTEIN-RELATED"/>
    <property type="match status" value="1"/>
</dbReference>
<protein>
    <submittedName>
        <fullName evidence="7">Alcohol dehydrogenase</fullName>
    </submittedName>
</protein>
<dbReference type="SUPFAM" id="SSF46626">
    <property type="entry name" value="Cytochrome c"/>
    <property type="match status" value="1"/>
</dbReference>
<dbReference type="InterPro" id="IPR009056">
    <property type="entry name" value="Cyt_c-like_dom"/>
</dbReference>
<feature type="signal peptide" evidence="5">
    <location>
        <begin position="1"/>
        <end position="22"/>
    </location>
</feature>
<keyword evidence="3 4" id="KW-0408">Iron</keyword>
<feature type="chain" id="PRO_5004768813" evidence="5">
    <location>
        <begin position="23"/>
        <end position="162"/>
    </location>
</feature>
<dbReference type="OrthoDB" id="9809720at2"/>
<dbReference type="InterPro" id="IPR051459">
    <property type="entry name" value="Cytochrome_c-type_DH"/>
</dbReference>
<evidence type="ECO:0000256" key="5">
    <source>
        <dbReference type="SAM" id="SignalP"/>
    </source>
</evidence>
<evidence type="ECO:0000256" key="3">
    <source>
        <dbReference type="ARBA" id="ARBA00023004"/>
    </source>
</evidence>
<dbReference type="EMBL" id="AYSV01000125">
    <property type="protein sequence ID" value="ETD67222.1"/>
    <property type="molecule type" value="Genomic_DNA"/>
</dbReference>
<dbReference type="AlphaFoldDB" id="V8FUW9"/>
<keyword evidence="8" id="KW-1185">Reference proteome</keyword>
<organism evidence="7 8">
    <name type="scientific">Pelistega indica</name>
    <dbReference type="NCBI Taxonomy" id="1414851"/>
    <lineage>
        <taxon>Bacteria</taxon>
        <taxon>Pseudomonadati</taxon>
        <taxon>Pseudomonadota</taxon>
        <taxon>Betaproteobacteria</taxon>
        <taxon>Burkholderiales</taxon>
        <taxon>Alcaligenaceae</taxon>
        <taxon>Pelistega</taxon>
    </lineage>
</organism>
<feature type="domain" description="Cytochrome c" evidence="6">
    <location>
        <begin position="34"/>
        <end position="113"/>
    </location>
</feature>
<dbReference type="PANTHER" id="PTHR35008:SF9">
    <property type="entry name" value="CYTOCHROME C DOMAIN-CONTAINING PROTEIN"/>
    <property type="match status" value="1"/>
</dbReference>
<dbReference type="Pfam" id="PF13442">
    <property type="entry name" value="Cytochrome_CBB3"/>
    <property type="match status" value="1"/>
</dbReference>
<evidence type="ECO:0000256" key="4">
    <source>
        <dbReference type="PROSITE-ProRule" id="PRU00433"/>
    </source>
</evidence>
<evidence type="ECO:0000256" key="2">
    <source>
        <dbReference type="ARBA" id="ARBA00022723"/>
    </source>
</evidence>
<dbReference type="Gene3D" id="1.10.760.10">
    <property type="entry name" value="Cytochrome c-like domain"/>
    <property type="match status" value="1"/>
</dbReference>
<gene>
    <name evidence="7" type="ORF">V757_11590</name>
</gene>
<evidence type="ECO:0000256" key="1">
    <source>
        <dbReference type="ARBA" id="ARBA00022617"/>
    </source>
</evidence>
<evidence type="ECO:0000259" key="6">
    <source>
        <dbReference type="PROSITE" id="PS51007"/>
    </source>
</evidence>
<proteinExistence type="predicted"/>
<keyword evidence="1 4" id="KW-0349">Heme</keyword>
<dbReference type="RefSeq" id="WP_023952980.1">
    <property type="nucleotide sequence ID" value="NZ_AYSV01000125.1"/>
</dbReference>
<dbReference type="PROSITE" id="PS51007">
    <property type="entry name" value="CYTC"/>
    <property type="match status" value="1"/>
</dbReference>
<dbReference type="GO" id="GO:0009055">
    <property type="term" value="F:electron transfer activity"/>
    <property type="evidence" value="ECO:0007669"/>
    <property type="project" value="InterPro"/>
</dbReference>
<dbReference type="GO" id="GO:0020037">
    <property type="term" value="F:heme binding"/>
    <property type="evidence" value="ECO:0007669"/>
    <property type="project" value="InterPro"/>
</dbReference>
<keyword evidence="5" id="KW-0732">Signal</keyword>
<evidence type="ECO:0000313" key="8">
    <source>
        <dbReference type="Proteomes" id="UP000018766"/>
    </source>
</evidence>
<dbReference type="GO" id="GO:0046872">
    <property type="term" value="F:metal ion binding"/>
    <property type="evidence" value="ECO:0007669"/>
    <property type="project" value="UniProtKB-KW"/>
</dbReference>
<keyword evidence="2 4" id="KW-0479">Metal-binding</keyword>
<sequence length="162" mass="17957">MKLSKLLFSFATTLLLSSQSFADSAVIDLSSSPYPYTTGKDIFHHVCAACHMQDAKGATGAGHFPALAGNHKLVTPEYMKFVVMNGQKGMPPFRDQLTNSQIAETINYVRSNFGNHYTDKVTAEDVAKFRLIFLGAFYEIIIYSIYNGCFSTTSIYHSSSRD</sequence>
<name>V8FUW9_9BURK</name>
<evidence type="ECO:0000313" key="7">
    <source>
        <dbReference type="EMBL" id="ETD67222.1"/>
    </source>
</evidence>
<dbReference type="Proteomes" id="UP000018766">
    <property type="component" value="Unassembled WGS sequence"/>
</dbReference>
<reference evidence="7 8" key="1">
    <citation type="submission" date="2013-11" db="EMBL/GenBank/DDBJ databases">
        <title>Genomic analysis of Pelistega sp. HM-7.</title>
        <authorList>
            <person name="Kumbhare S.V."/>
            <person name="Shetty S.A."/>
            <person name="Sharma O."/>
            <person name="Dhotre D.P."/>
        </authorList>
    </citation>
    <scope>NUCLEOTIDE SEQUENCE [LARGE SCALE GENOMIC DNA]</scope>
    <source>
        <strain evidence="7 8">HM-7</strain>
    </source>
</reference>
<accession>V8FUW9</accession>
<dbReference type="InterPro" id="IPR036909">
    <property type="entry name" value="Cyt_c-like_dom_sf"/>
</dbReference>
<comment type="caution">
    <text evidence="7">The sequence shown here is derived from an EMBL/GenBank/DDBJ whole genome shotgun (WGS) entry which is preliminary data.</text>
</comment>